<dbReference type="FunFam" id="3.40.640.10:FF:000053">
    <property type="entry name" value="Aminotransferase, class I"/>
    <property type="match status" value="1"/>
</dbReference>
<gene>
    <name evidence="8" type="ORF">S01H4_32148</name>
</gene>
<evidence type="ECO:0000256" key="1">
    <source>
        <dbReference type="ARBA" id="ARBA00001933"/>
    </source>
</evidence>
<dbReference type="AlphaFoldDB" id="X1ATB1"/>
<evidence type="ECO:0000256" key="5">
    <source>
        <dbReference type="ARBA" id="ARBA00022679"/>
    </source>
</evidence>
<dbReference type="PANTHER" id="PTHR42858:SF1">
    <property type="entry name" value="LD15494P"/>
    <property type="match status" value="1"/>
</dbReference>
<sequence>MSKKVTFDGAPDPGTINFGVGQPSADLLPVDLMRIAADDFLRSAQPIELNYGERQGDVRFLEKLAALLSDGYGSAVAAESLFVTAGNSQALDFVCALFTRPGDTVIVEEPSYFLAFQIFADHGLNIVSVPVDEEGMDIDRLEQELRRTSPKMLYTIPSFHNPGGQSMSAARRERLADLSRKHGFLIAADEVYQLLWYKQAPPPALGTLTDRGNILSLGSFSKILAPGLRLGWIQTSSELMERLLDSGAINSGGSFNHFTSHVVRHAIELGLQQSWLLKLRQAYGS</sequence>
<organism evidence="8">
    <name type="scientific">marine sediment metagenome</name>
    <dbReference type="NCBI Taxonomy" id="412755"/>
    <lineage>
        <taxon>unclassified sequences</taxon>
        <taxon>metagenomes</taxon>
        <taxon>ecological metagenomes</taxon>
    </lineage>
</organism>
<feature type="domain" description="Aminotransferase class I/classII large" evidence="7">
    <location>
        <begin position="15"/>
        <end position="245"/>
    </location>
</feature>
<evidence type="ECO:0000259" key="7">
    <source>
        <dbReference type="Pfam" id="PF00155"/>
    </source>
</evidence>
<reference evidence="8" key="1">
    <citation type="journal article" date="2014" name="Front. Microbiol.">
        <title>High frequency of phylogenetically diverse reductive dehalogenase-homologous genes in deep subseafloor sedimentary metagenomes.</title>
        <authorList>
            <person name="Kawai M."/>
            <person name="Futagami T."/>
            <person name="Toyoda A."/>
            <person name="Takaki Y."/>
            <person name="Nishi S."/>
            <person name="Hori S."/>
            <person name="Arai W."/>
            <person name="Tsubouchi T."/>
            <person name="Morono Y."/>
            <person name="Uchiyama I."/>
            <person name="Ito T."/>
            <person name="Fujiyama A."/>
            <person name="Inagaki F."/>
            <person name="Takami H."/>
        </authorList>
    </citation>
    <scope>NUCLEOTIDE SEQUENCE</scope>
    <source>
        <strain evidence="8">Expedition CK06-06</strain>
    </source>
</reference>
<dbReference type="PANTHER" id="PTHR42858">
    <property type="entry name" value="AMINOTRANSFERASE"/>
    <property type="match status" value="1"/>
</dbReference>
<comment type="subunit">
    <text evidence="3">Homodimer.</text>
</comment>
<dbReference type="Pfam" id="PF00155">
    <property type="entry name" value="Aminotran_1_2"/>
    <property type="match status" value="1"/>
</dbReference>
<evidence type="ECO:0000256" key="4">
    <source>
        <dbReference type="ARBA" id="ARBA00022576"/>
    </source>
</evidence>
<keyword evidence="6" id="KW-0663">Pyridoxal phosphate</keyword>
<proteinExistence type="inferred from homology"/>
<dbReference type="GO" id="GO:0047536">
    <property type="term" value="F:2-aminoadipate transaminase activity"/>
    <property type="evidence" value="ECO:0007669"/>
    <property type="project" value="TreeGrafter"/>
</dbReference>
<dbReference type="Gene3D" id="3.40.640.10">
    <property type="entry name" value="Type I PLP-dependent aspartate aminotransferase-like (Major domain)"/>
    <property type="match status" value="1"/>
</dbReference>
<dbReference type="CDD" id="cd00609">
    <property type="entry name" value="AAT_like"/>
    <property type="match status" value="1"/>
</dbReference>
<protein>
    <recommendedName>
        <fullName evidence="7">Aminotransferase class I/classII large domain-containing protein</fullName>
    </recommendedName>
</protein>
<dbReference type="SUPFAM" id="SSF53383">
    <property type="entry name" value="PLP-dependent transferases"/>
    <property type="match status" value="1"/>
</dbReference>
<accession>X1ATB1</accession>
<dbReference type="GO" id="GO:0030170">
    <property type="term" value="F:pyridoxal phosphate binding"/>
    <property type="evidence" value="ECO:0007669"/>
    <property type="project" value="InterPro"/>
</dbReference>
<evidence type="ECO:0000256" key="6">
    <source>
        <dbReference type="ARBA" id="ARBA00022898"/>
    </source>
</evidence>
<comment type="caution">
    <text evidence="8">The sequence shown here is derived from an EMBL/GenBank/DDBJ whole genome shotgun (WGS) entry which is preliminary data.</text>
</comment>
<comment type="cofactor">
    <cofactor evidence="1">
        <name>pyridoxal 5'-phosphate</name>
        <dbReference type="ChEBI" id="CHEBI:597326"/>
    </cofactor>
</comment>
<dbReference type="InterPro" id="IPR015424">
    <property type="entry name" value="PyrdxlP-dep_Trfase"/>
</dbReference>
<comment type="similarity">
    <text evidence="2">Belongs to the class-I pyridoxal-phosphate-dependent aminotransferase family.</text>
</comment>
<name>X1ATB1_9ZZZZ</name>
<evidence type="ECO:0000256" key="2">
    <source>
        <dbReference type="ARBA" id="ARBA00007441"/>
    </source>
</evidence>
<keyword evidence="5" id="KW-0808">Transferase</keyword>
<dbReference type="EMBL" id="BART01016769">
    <property type="protein sequence ID" value="GAG85960.1"/>
    <property type="molecule type" value="Genomic_DNA"/>
</dbReference>
<feature type="non-terminal residue" evidence="8">
    <location>
        <position position="285"/>
    </location>
</feature>
<dbReference type="InterPro" id="IPR015421">
    <property type="entry name" value="PyrdxlP-dep_Trfase_major"/>
</dbReference>
<dbReference type="InterPro" id="IPR004839">
    <property type="entry name" value="Aminotransferase_I/II_large"/>
</dbReference>
<evidence type="ECO:0000313" key="8">
    <source>
        <dbReference type="EMBL" id="GAG85960.1"/>
    </source>
</evidence>
<keyword evidence="4" id="KW-0032">Aminotransferase</keyword>
<evidence type="ECO:0000256" key="3">
    <source>
        <dbReference type="ARBA" id="ARBA00011738"/>
    </source>
</evidence>